<feature type="domain" description="Inositolphosphotransferase Aur1/Ipt1" evidence="6">
    <location>
        <begin position="113"/>
        <end position="288"/>
    </location>
</feature>
<dbReference type="InterPro" id="IPR026841">
    <property type="entry name" value="Aur1/Ipt1"/>
</dbReference>
<feature type="transmembrane region" description="Helical" evidence="5">
    <location>
        <begin position="123"/>
        <end position="145"/>
    </location>
</feature>
<dbReference type="CDD" id="cd03386">
    <property type="entry name" value="PAP2_Aur1_like"/>
    <property type="match status" value="1"/>
</dbReference>
<organism evidence="7 8">
    <name type="scientific">Dysgonomonas termitidis</name>
    <dbReference type="NCBI Taxonomy" id="1516126"/>
    <lineage>
        <taxon>Bacteria</taxon>
        <taxon>Pseudomonadati</taxon>
        <taxon>Bacteroidota</taxon>
        <taxon>Bacteroidia</taxon>
        <taxon>Bacteroidales</taxon>
        <taxon>Dysgonomonadaceae</taxon>
        <taxon>Dysgonomonas</taxon>
    </lineage>
</organism>
<keyword evidence="2 5" id="KW-0812">Transmembrane</keyword>
<comment type="subcellular location">
    <subcellularLocation>
        <location evidence="1">Membrane</location>
        <topology evidence="1">Multi-pass membrane protein</topology>
    </subcellularLocation>
</comment>
<evidence type="ECO:0000256" key="1">
    <source>
        <dbReference type="ARBA" id="ARBA00004141"/>
    </source>
</evidence>
<evidence type="ECO:0000313" key="8">
    <source>
        <dbReference type="Proteomes" id="UP001596023"/>
    </source>
</evidence>
<reference evidence="8" key="1">
    <citation type="journal article" date="2019" name="Int. J. Syst. Evol. Microbiol.">
        <title>The Global Catalogue of Microorganisms (GCM) 10K type strain sequencing project: providing services to taxonomists for standard genome sequencing and annotation.</title>
        <authorList>
            <consortium name="The Broad Institute Genomics Platform"/>
            <consortium name="The Broad Institute Genome Sequencing Center for Infectious Disease"/>
            <person name="Wu L."/>
            <person name="Ma J."/>
        </authorList>
    </citation>
    <scope>NUCLEOTIDE SEQUENCE [LARGE SCALE GENOMIC DNA]</scope>
    <source>
        <strain evidence="8">CCUG 66188</strain>
    </source>
</reference>
<accession>A0ABV9KT64</accession>
<evidence type="ECO:0000256" key="3">
    <source>
        <dbReference type="ARBA" id="ARBA00022989"/>
    </source>
</evidence>
<feature type="transmembrane region" description="Helical" evidence="5">
    <location>
        <begin position="37"/>
        <end position="52"/>
    </location>
</feature>
<evidence type="ECO:0000259" key="6">
    <source>
        <dbReference type="Pfam" id="PF14378"/>
    </source>
</evidence>
<dbReference type="InterPro" id="IPR052185">
    <property type="entry name" value="IPC_Synthase-Related"/>
</dbReference>
<dbReference type="PANTHER" id="PTHR31310">
    <property type="match status" value="1"/>
</dbReference>
<feature type="transmembrane region" description="Helical" evidence="5">
    <location>
        <begin position="57"/>
        <end position="74"/>
    </location>
</feature>
<dbReference type="Proteomes" id="UP001596023">
    <property type="component" value="Unassembled WGS sequence"/>
</dbReference>
<comment type="caution">
    <text evidence="7">The sequence shown here is derived from an EMBL/GenBank/DDBJ whole genome shotgun (WGS) entry which is preliminary data.</text>
</comment>
<proteinExistence type="predicted"/>
<evidence type="ECO:0000256" key="4">
    <source>
        <dbReference type="ARBA" id="ARBA00023136"/>
    </source>
</evidence>
<feature type="transmembrane region" description="Helical" evidence="5">
    <location>
        <begin position="152"/>
        <end position="173"/>
    </location>
</feature>
<dbReference type="RefSeq" id="WP_379994088.1">
    <property type="nucleotide sequence ID" value="NZ_JBHSGN010000035.1"/>
</dbReference>
<gene>
    <name evidence="7" type="ORF">ACFO6W_04135</name>
</gene>
<name>A0ABV9KT64_9BACT</name>
<evidence type="ECO:0000256" key="5">
    <source>
        <dbReference type="SAM" id="Phobius"/>
    </source>
</evidence>
<dbReference type="PANTHER" id="PTHR31310:SF7">
    <property type="entry name" value="PA-PHOSPHATASE RELATED-FAMILY PROTEIN DDB_G0268928"/>
    <property type="match status" value="1"/>
</dbReference>
<feature type="transmembrane region" description="Helical" evidence="5">
    <location>
        <begin position="221"/>
        <end position="241"/>
    </location>
</feature>
<keyword evidence="8" id="KW-1185">Reference proteome</keyword>
<feature type="transmembrane region" description="Helical" evidence="5">
    <location>
        <begin position="12"/>
        <end position="31"/>
    </location>
</feature>
<evidence type="ECO:0000256" key="2">
    <source>
        <dbReference type="ARBA" id="ARBA00022692"/>
    </source>
</evidence>
<sequence length="311" mass="35466">MKLQISLPTLRESIIVVGITILFSILTSIFVGFRPEHFLLIALFLLLFFVNAKTRKLAVGLLPFLIFGISYDWMRVYPNYLVNPIDVEGLYNLEKALFGITVDGAVLIPCEYFTLHTSAIADFLAGIFYLGWVPVPVAFGLYLYFKKDRDMFLRFAMVFLFVNLLGFTCYYIHPAAPPWYAMNYGFEPILNTPGNMAGLVRFDELIGFPLFNSIYGRNANVFAAVPSLHSAYLVVVLFYVVKKKCNRGILSVVLIFLVGIWFTAVYTSHHYIIDVLLGILCAVVGIALFEFVLMRLGWFKSFYSKYLNYIK</sequence>
<dbReference type="EMBL" id="JBHSGN010000035">
    <property type="protein sequence ID" value="MFC4672876.1"/>
    <property type="molecule type" value="Genomic_DNA"/>
</dbReference>
<keyword evidence="4 5" id="KW-0472">Membrane</keyword>
<keyword evidence="3 5" id="KW-1133">Transmembrane helix</keyword>
<feature type="transmembrane region" description="Helical" evidence="5">
    <location>
        <begin position="272"/>
        <end position="293"/>
    </location>
</feature>
<dbReference type="Pfam" id="PF14378">
    <property type="entry name" value="PAP2_3"/>
    <property type="match status" value="1"/>
</dbReference>
<feature type="transmembrane region" description="Helical" evidence="5">
    <location>
        <begin position="248"/>
        <end position="266"/>
    </location>
</feature>
<protein>
    <submittedName>
        <fullName evidence="7">Phosphatase PAP2 family protein</fullName>
    </submittedName>
</protein>
<evidence type="ECO:0000313" key="7">
    <source>
        <dbReference type="EMBL" id="MFC4672876.1"/>
    </source>
</evidence>